<dbReference type="InterPro" id="IPR029071">
    <property type="entry name" value="Ubiquitin-like_domsf"/>
</dbReference>
<name>A0AAP0EZC6_9MAGN</name>
<dbReference type="Proteomes" id="UP001420932">
    <property type="component" value="Unassembled WGS sequence"/>
</dbReference>
<reference evidence="4 5" key="1">
    <citation type="submission" date="2024-01" db="EMBL/GenBank/DDBJ databases">
        <title>Genome assemblies of Stephania.</title>
        <authorList>
            <person name="Yang L."/>
        </authorList>
    </citation>
    <scope>NUCLEOTIDE SEQUENCE [LARGE SCALE GENOMIC DNA]</scope>
    <source>
        <strain evidence="4">YNDBR</strain>
        <tissue evidence="4">Leaf</tissue>
    </source>
</reference>
<dbReference type="AlphaFoldDB" id="A0AAP0EZC6"/>
<evidence type="ECO:0000313" key="4">
    <source>
        <dbReference type="EMBL" id="KAK9097794.1"/>
    </source>
</evidence>
<gene>
    <name evidence="4" type="ORF">Syun_024839</name>
</gene>
<keyword evidence="5" id="KW-1185">Reference proteome</keyword>
<evidence type="ECO:0000259" key="3">
    <source>
        <dbReference type="PROSITE" id="PS50053"/>
    </source>
</evidence>
<dbReference type="Gene3D" id="3.10.20.90">
    <property type="entry name" value="Phosphatidylinositol 3-kinase Catalytic Subunit, Chain A, domain 1"/>
    <property type="match status" value="1"/>
</dbReference>
<comment type="caution">
    <text evidence="4">The sequence shown here is derived from an EMBL/GenBank/DDBJ whole genome shotgun (WGS) entry which is preliminary data.</text>
</comment>
<dbReference type="EMBL" id="JBBNAF010000011">
    <property type="protein sequence ID" value="KAK9097794.1"/>
    <property type="molecule type" value="Genomic_DNA"/>
</dbReference>
<evidence type="ECO:0000256" key="2">
    <source>
        <dbReference type="SAM" id="MobiDB-lite"/>
    </source>
</evidence>
<keyword evidence="1" id="KW-0175">Coiled coil</keyword>
<organism evidence="4 5">
    <name type="scientific">Stephania yunnanensis</name>
    <dbReference type="NCBI Taxonomy" id="152371"/>
    <lineage>
        <taxon>Eukaryota</taxon>
        <taxon>Viridiplantae</taxon>
        <taxon>Streptophyta</taxon>
        <taxon>Embryophyta</taxon>
        <taxon>Tracheophyta</taxon>
        <taxon>Spermatophyta</taxon>
        <taxon>Magnoliopsida</taxon>
        <taxon>Ranunculales</taxon>
        <taxon>Menispermaceae</taxon>
        <taxon>Menispermoideae</taxon>
        <taxon>Cissampelideae</taxon>
        <taxon>Stephania</taxon>
    </lineage>
</organism>
<evidence type="ECO:0000313" key="5">
    <source>
        <dbReference type="Proteomes" id="UP001420932"/>
    </source>
</evidence>
<dbReference type="SUPFAM" id="SSF54236">
    <property type="entry name" value="Ubiquitin-like"/>
    <property type="match status" value="1"/>
</dbReference>
<evidence type="ECO:0000256" key="1">
    <source>
        <dbReference type="SAM" id="Coils"/>
    </source>
</evidence>
<feature type="coiled-coil region" evidence="1">
    <location>
        <begin position="278"/>
        <end position="305"/>
    </location>
</feature>
<accession>A0AAP0EZC6</accession>
<protein>
    <recommendedName>
        <fullName evidence="3">Ubiquitin-like domain-containing protein</fullName>
    </recommendedName>
</protein>
<dbReference type="PROSITE" id="PS50053">
    <property type="entry name" value="UBIQUITIN_2"/>
    <property type="match status" value="1"/>
</dbReference>
<proteinExistence type="predicted"/>
<dbReference type="Pfam" id="PF00240">
    <property type="entry name" value="ubiquitin"/>
    <property type="match status" value="1"/>
</dbReference>
<feature type="region of interest" description="Disordered" evidence="2">
    <location>
        <begin position="128"/>
        <end position="187"/>
    </location>
</feature>
<feature type="compositionally biased region" description="Acidic residues" evidence="2">
    <location>
        <begin position="159"/>
        <end position="169"/>
    </location>
</feature>
<dbReference type="InterPro" id="IPR000626">
    <property type="entry name" value="Ubiquitin-like_dom"/>
</dbReference>
<feature type="domain" description="Ubiquitin-like" evidence="3">
    <location>
        <begin position="1"/>
        <end position="50"/>
    </location>
</feature>
<sequence length="305" mass="34460">MIVNVITLTGKKMTFEIDGSPKLRHLQLAIQAVDGVPPNQQRLLYAGVHLLGGSLVHQIEKTRLETDQTRPSRNSSIDIWLIYRLGGGGNQIFHRPLLGSDDDEDDDDVGKDDKENLIKLVSITFRDPKPEAYNDRNGGSYKVGDDQTVEIPRRSSFDPESDDHDDEDIGGGRPPSEPKKFGQLEFGSESTDNTLLNKFITINEKGTGSNALNKECDSDRTNALYYRGIDQITEDVHSLELYKSRMDSENGKILTDDDQQNSQVEQLNRMVSVTQLTLDERNKELLRLKVRIMELEAELTNLKRF</sequence>